<keyword evidence="4 7" id="KW-0812">Transmembrane</keyword>
<dbReference type="InterPro" id="IPR004680">
    <property type="entry name" value="Cit_transptr-like_dom"/>
</dbReference>
<keyword evidence="3" id="KW-1003">Cell membrane</keyword>
<evidence type="ECO:0000259" key="8">
    <source>
        <dbReference type="Pfam" id="PF03600"/>
    </source>
</evidence>
<dbReference type="Proteomes" id="UP001375743">
    <property type="component" value="Unassembled WGS sequence"/>
</dbReference>
<proteinExistence type="predicted"/>
<evidence type="ECO:0000313" key="10">
    <source>
        <dbReference type="Proteomes" id="UP001375743"/>
    </source>
</evidence>
<dbReference type="Pfam" id="PF03600">
    <property type="entry name" value="CitMHS"/>
    <property type="match status" value="1"/>
</dbReference>
<evidence type="ECO:0000256" key="1">
    <source>
        <dbReference type="ARBA" id="ARBA00004651"/>
    </source>
</evidence>
<feature type="transmembrane region" description="Helical" evidence="7">
    <location>
        <begin position="79"/>
        <end position="101"/>
    </location>
</feature>
<accession>A0ABU8XP63</accession>
<keyword evidence="10" id="KW-1185">Reference proteome</keyword>
<evidence type="ECO:0000256" key="3">
    <source>
        <dbReference type="ARBA" id="ARBA00022475"/>
    </source>
</evidence>
<gene>
    <name evidence="9" type="ORF">U1T56_07440</name>
</gene>
<evidence type="ECO:0000313" key="9">
    <source>
        <dbReference type="EMBL" id="MEK0082978.1"/>
    </source>
</evidence>
<dbReference type="PANTHER" id="PTHR43302:SF5">
    <property type="entry name" value="TRANSPORTER ARSB-RELATED"/>
    <property type="match status" value="1"/>
</dbReference>
<keyword evidence="6 7" id="KW-0472">Membrane</keyword>
<feature type="domain" description="Citrate transporter-like" evidence="8">
    <location>
        <begin position="2"/>
        <end position="96"/>
    </location>
</feature>
<name>A0ABU8XP63_9PROT</name>
<evidence type="ECO:0000256" key="4">
    <source>
        <dbReference type="ARBA" id="ARBA00022692"/>
    </source>
</evidence>
<evidence type="ECO:0000256" key="5">
    <source>
        <dbReference type="ARBA" id="ARBA00022989"/>
    </source>
</evidence>
<sequence length="102" mass="10748">MAVTFASGFFSAFLVNDAVCLVLTPLVLDLVLRLRRDPVPYLLAVAMASTLAGNLTIPGSVANLIVVQRAAARGIVIGFVEHLAVGAPLTVLTILFGSWWLA</sequence>
<evidence type="ECO:0000256" key="7">
    <source>
        <dbReference type="SAM" id="Phobius"/>
    </source>
</evidence>
<reference evidence="9 10" key="1">
    <citation type="submission" date="2024-01" db="EMBL/GenBank/DDBJ databases">
        <title>Multi-omics insights into the function and evolution of sodium benzoate biodegradation pathways in Benzoatithermus flavus gen. nov., sp. nov. from hot spring.</title>
        <authorList>
            <person name="Hu C.-J."/>
            <person name="Li W.-J."/>
        </authorList>
    </citation>
    <scope>NUCLEOTIDE SEQUENCE [LARGE SCALE GENOMIC DNA]</scope>
    <source>
        <strain evidence="9 10">SYSU G07066</strain>
    </source>
</reference>
<dbReference type="PANTHER" id="PTHR43302">
    <property type="entry name" value="TRANSPORTER ARSB-RELATED"/>
    <property type="match status" value="1"/>
</dbReference>
<protein>
    <submittedName>
        <fullName evidence="9">SLC13 family permease</fullName>
    </submittedName>
</protein>
<comment type="subcellular location">
    <subcellularLocation>
        <location evidence="1">Cell membrane</location>
        <topology evidence="1">Multi-pass membrane protein</topology>
    </subcellularLocation>
</comment>
<keyword evidence="2" id="KW-0813">Transport</keyword>
<organism evidence="9 10">
    <name type="scientific">Benzoatithermus flavus</name>
    <dbReference type="NCBI Taxonomy" id="3108223"/>
    <lineage>
        <taxon>Bacteria</taxon>
        <taxon>Pseudomonadati</taxon>
        <taxon>Pseudomonadota</taxon>
        <taxon>Alphaproteobacteria</taxon>
        <taxon>Geminicoccales</taxon>
        <taxon>Geminicoccaceae</taxon>
        <taxon>Benzoatithermus</taxon>
    </lineage>
</organism>
<feature type="transmembrane region" description="Helical" evidence="7">
    <location>
        <begin position="41"/>
        <end position="67"/>
    </location>
</feature>
<comment type="caution">
    <text evidence="9">The sequence shown here is derived from an EMBL/GenBank/DDBJ whole genome shotgun (WGS) entry which is preliminary data.</text>
</comment>
<keyword evidence="5 7" id="KW-1133">Transmembrane helix</keyword>
<dbReference type="EMBL" id="JBBLZC010000006">
    <property type="protein sequence ID" value="MEK0082978.1"/>
    <property type="molecule type" value="Genomic_DNA"/>
</dbReference>
<dbReference type="RefSeq" id="WP_418158831.1">
    <property type="nucleotide sequence ID" value="NZ_JBBLZC010000006.1"/>
</dbReference>
<evidence type="ECO:0000256" key="6">
    <source>
        <dbReference type="ARBA" id="ARBA00023136"/>
    </source>
</evidence>
<evidence type="ECO:0000256" key="2">
    <source>
        <dbReference type="ARBA" id="ARBA00022448"/>
    </source>
</evidence>